<dbReference type="Gene3D" id="1.10.287.610">
    <property type="entry name" value="Helix hairpin bin"/>
    <property type="match status" value="1"/>
</dbReference>
<comment type="similarity">
    <text evidence="11">Belongs to the NAD-dependent DNA ligase family. LigA subfamily.</text>
</comment>
<dbReference type="InterPro" id="IPR013839">
    <property type="entry name" value="DNAligase_adenylation"/>
</dbReference>
<evidence type="ECO:0000313" key="14">
    <source>
        <dbReference type="Proteomes" id="UP001202717"/>
    </source>
</evidence>
<dbReference type="EC" id="6.5.1.2" evidence="11"/>
<keyword evidence="3 11" id="KW-0235">DNA replication</keyword>
<dbReference type="SUPFAM" id="SSF52113">
    <property type="entry name" value="BRCT domain"/>
    <property type="match status" value="1"/>
</dbReference>
<dbReference type="Pfam" id="PF03119">
    <property type="entry name" value="DNA_ligase_ZBD"/>
    <property type="match status" value="1"/>
</dbReference>
<dbReference type="InterPro" id="IPR004150">
    <property type="entry name" value="NAD_DNA_ligase_OB"/>
</dbReference>
<feature type="binding site" evidence="11">
    <location>
        <position position="284"/>
    </location>
    <ligand>
        <name>NAD(+)</name>
        <dbReference type="ChEBI" id="CHEBI:57540"/>
    </ligand>
</feature>
<feature type="binding site" evidence="11">
    <location>
        <position position="133"/>
    </location>
    <ligand>
        <name>NAD(+)</name>
        <dbReference type="ChEBI" id="CHEBI:57540"/>
    </ligand>
</feature>
<evidence type="ECO:0000259" key="12">
    <source>
        <dbReference type="PROSITE" id="PS50172"/>
    </source>
</evidence>
<dbReference type="Pfam" id="PF01653">
    <property type="entry name" value="DNA_ligase_aden"/>
    <property type="match status" value="1"/>
</dbReference>
<feature type="binding site" evidence="11">
    <location>
        <position position="110"/>
    </location>
    <ligand>
        <name>NAD(+)</name>
        <dbReference type="ChEBI" id="CHEBI:57540"/>
    </ligand>
</feature>
<dbReference type="InterPro" id="IPR001357">
    <property type="entry name" value="BRCT_dom"/>
</dbReference>
<dbReference type="SUPFAM" id="SSF50249">
    <property type="entry name" value="Nucleic acid-binding proteins"/>
    <property type="match status" value="1"/>
</dbReference>
<gene>
    <name evidence="11 13" type="primary">ligA</name>
    <name evidence="13" type="ORF">MUN68_010635</name>
</gene>
<dbReference type="Gene3D" id="2.40.50.140">
    <property type="entry name" value="Nucleic acid-binding proteins"/>
    <property type="match status" value="1"/>
</dbReference>
<feature type="binding site" evidence="11">
    <location>
        <begin position="31"/>
        <end position="35"/>
    </location>
    <ligand>
        <name>NAD(+)</name>
        <dbReference type="ChEBI" id="CHEBI:57540"/>
    </ligand>
</feature>
<dbReference type="Gene3D" id="3.30.470.30">
    <property type="entry name" value="DNA ligase/mRNA capping enzyme"/>
    <property type="match status" value="1"/>
</dbReference>
<keyword evidence="5 11" id="KW-0227">DNA damage</keyword>
<dbReference type="InterPro" id="IPR013840">
    <property type="entry name" value="DNAligase_N"/>
</dbReference>
<dbReference type="PROSITE" id="PS50172">
    <property type="entry name" value="BRCT"/>
    <property type="match status" value="1"/>
</dbReference>
<keyword evidence="4 11" id="KW-0479">Metal-binding</keyword>
<sequence>MSIAAQIQSLRNELREHNYNYYVLDNPTISDYDFDIKLKELQTLEEAHPEFYDANSPTLRVGGEVTKNFQTVEHEHRMYSLDNSYSKDDLLDWEKRIEKIVDGTVEFVCELKYDGASISLTYENGSLVRAVTRGDGTQGDDVTANVKTIKSVPLQLKGNYPKKFDIRGEIVLPFEGFHKMNEERLEAGEELYRNPRNTASGSLKLQDSAEVAKRPLECLLYNIKGRNLGFATQFESLDNARQMGFKVPEASKLATSVDDVIEFVEYWDVHRHDLPYETDGVVIKVNNLQQQEELGYTAKAPRWAMAYKFKAEQVSTRLNEITYQVGRTGAITPVANLEPVELAGTTVKRASLHNADQIEKLDIREGDEVFVEKGGEIIPKIIAVDLSKRPSNSQPTKYITHCPECHTELVREEGDAKHYCPNYNGCNPQIIGRIQHYISRKAMDIEGLGGETVALLVNEGLILNYSDLYLLTKEDILPLERMAEKSAENLINGIEASKQIPFERVLFALGIRYVGETVAKKLAKHYKNIDAIANASNEDLVAVDEIGERIAQSVVEFFSSESNLVFIDKLRVFGLQLELSAEKLANQTDKLKGLSIVVSGVFVSLSRTELKKLIEDNGGKVSSSISSKTNYLIAGDKMGPSKRTKAESLEIPIISENDFLLMIK</sequence>
<evidence type="ECO:0000256" key="2">
    <source>
        <dbReference type="ARBA" id="ARBA00022598"/>
    </source>
</evidence>
<feature type="active site" description="N6-AMP-lysine intermediate" evidence="11">
    <location>
        <position position="112"/>
    </location>
</feature>
<keyword evidence="2 11" id="KW-0436">Ligase</keyword>
<dbReference type="NCBIfam" id="TIGR00575">
    <property type="entry name" value="dnlj"/>
    <property type="match status" value="1"/>
</dbReference>
<keyword evidence="9 11" id="KW-0234">DNA repair</keyword>
<dbReference type="InterPro" id="IPR004149">
    <property type="entry name" value="Znf_DNAligase_C4"/>
</dbReference>
<dbReference type="SUPFAM" id="SSF47781">
    <property type="entry name" value="RuvA domain 2-like"/>
    <property type="match status" value="1"/>
</dbReference>
<evidence type="ECO:0000256" key="11">
    <source>
        <dbReference type="HAMAP-Rule" id="MF_01588"/>
    </source>
</evidence>
<comment type="function">
    <text evidence="1 11">DNA ligase that catalyzes the formation of phosphodiester linkages between 5'-phosphoryl and 3'-hydroxyl groups in double-stranded DNA using NAD as a coenzyme and as the energy source for the reaction. It is essential for DNA replication and repair of damaged DNA.</text>
</comment>
<evidence type="ECO:0000256" key="1">
    <source>
        <dbReference type="ARBA" id="ARBA00004067"/>
    </source>
</evidence>
<dbReference type="SMART" id="SM00292">
    <property type="entry name" value="BRCT"/>
    <property type="match status" value="1"/>
</dbReference>
<keyword evidence="6 11" id="KW-0862">Zinc</keyword>
<dbReference type="PROSITE" id="PS01056">
    <property type="entry name" value="DNA_LIGASE_N2"/>
    <property type="match status" value="1"/>
</dbReference>
<dbReference type="Gene3D" id="3.40.50.10190">
    <property type="entry name" value="BRCT domain"/>
    <property type="match status" value="1"/>
</dbReference>
<comment type="catalytic activity">
    <reaction evidence="10 11">
        <text>NAD(+) + (deoxyribonucleotide)n-3'-hydroxyl + 5'-phospho-(deoxyribonucleotide)m = (deoxyribonucleotide)n+m + AMP + beta-nicotinamide D-nucleotide.</text>
        <dbReference type="EC" id="6.5.1.2"/>
    </reaction>
</comment>
<dbReference type="NCBIfam" id="NF005932">
    <property type="entry name" value="PRK07956.1"/>
    <property type="match status" value="1"/>
</dbReference>
<evidence type="ECO:0000313" key="13">
    <source>
        <dbReference type="EMBL" id="WCO00524.1"/>
    </source>
</evidence>
<dbReference type="InterPro" id="IPR003583">
    <property type="entry name" value="Hlx-hairpin-Hlx_DNA-bd_motif"/>
</dbReference>
<dbReference type="InterPro" id="IPR033136">
    <property type="entry name" value="DNA_ligase_CS"/>
</dbReference>
<dbReference type="Gene3D" id="6.20.10.30">
    <property type="match status" value="1"/>
</dbReference>
<dbReference type="PANTHER" id="PTHR23389:SF9">
    <property type="entry name" value="DNA LIGASE"/>
    <property type="match status" value="1"/>
</dbReference>
<evidence type="ECO:0000256" key="9">
    <source>
        <dbReference type="ARBA" id="ARBA00023204"/>
    </source>
</evidence>
<evidence type="ECO:0000256" key="4">
    <source>
        <dbReference type="ARBA" id="ARBA00022723"/>
    </source>
</evidence>
<dbReference type="SUPFAM" id="SSF56091">
    <property type="entry name" value="DNA ligase/mRNA capping enzyme, catalytic domain"/>
    <property type="match status" value="1"/>
</dbReference>
<feature type="binding site" evidence="11">
    <location>
        <position position="402"/>
    </location>
    <ligand>
        <name>Zn(2+)</name>
        <dbReference type="ChEBI" id="CHEBI:29105"/>
    </ligand>
</feature>
<dbReference type="Proteomes" id="UP001202717">
    <property type="component" value="Chromosome"/>
</dbReference>
<dbReference type="SMART" id="SM00532">
    <property type="entry name" value="LIGANc"/>
    <property type="match status" value="1"/>
</dbReference>
<dbReference type="InterPro" id="IPR041663">
    <property type="entry name" value="DisA/LigA_HHH"/>
</dbReference>
<dbReference type="CDD" id="cd00114">
    <property type="entry name" value="LIGANc"/>
    <property type="match status" value="1"/>
</dbReference>
<evidence type="ECO:0000256" key="5">
    <source>
        <dbReference type="ARBA" id="ARBA00022763"/>
    </source>
</evidence>
<evidence type="ECO:0000256" key="7">
    <source>
        <dbReference type="ARBA" id="ARBA00022842"/>
    </source>
</evidence>
<keyword evidence="14" id="KW-1185">Reference proteome</keyword>
<dbReference type="InterPro" id="IPR001679">
    <property type="entry name" value="DNA_ligase"/>
</dbReference>
<keyword evidence="8 11" id="KW-0520">NAD</keyword>
<evidence type="ECO:0000256" key="10">
    <source>
        <dbReference type="ARBA" id="ARBA00034005"/>
    </source>
</evidence>
<name>A0ABY7RTS5_9FLAO</name>
<feature type="binding site" evidence="11">
    <location>
        <position position="426"/>
    </location>
    <ligand>
        <name>Zn(2+)</name>
        <dbReference type="ChEBI" id="CHEBI:29105"/>
    </ligand>
</feature>
<accession>A0ABY7RTS5</accession>
<dbReference type="Gene3D" id="1.10.150.20">
    <property type="entry name" value="5' to 3' exonuclease, C-terminal subdomain"/>
    <property type="match status" value="2"/>
</dbReference>
<dbReference type="Pfam" id="PF00533">
    <property type="entry name" value="BRCT"/>
    <property type="match status" value="1"/>
</dbReference>
<evidence type="ECO:0000256" key="8">
    <source>
        <dbReference type="ARBA" id="ARBA00023027"/>
    </source>
</evidence>
<dbReference type="RefSeq" id="WP_249996559.1">
    <property type="nucleotide sequence ID" value="NZ_CP116221.1"/>
</dbReference>
<dbReference type="PIRSF" id="PIRSF001604">
    <property type="entry name" value="LigA"/>
    <property type="match status" value="1"/>
</dbReference>
<reference evidence="13 14" key="1">
    <citation type="submission" date="2023-01" db="EMBL/GenBank/DDBJ databases">
        <title>Psychroserpens ponticola sp. nov., isolated from seawater.</title>
        <authorList>
            <person name="Kristyanto S."/>
            <person name="Jung J."/>
            <person name="Kim J.M."/>
            <person name="Jeon C.O."/>
        </authorList>
    </citation>
    <scope>NUCLEOTIDE SEQUENCE [LARGE SCALE GENOMIC DNA]</scope>
    <source>
        <strain evidence="13 14">MSW6</strain>
    </source>
</reference>
<keyword evidence="7 11" id="KW-0460">Magnesium</keyword>
<evidence type="ECO:0000256" key="6">
    <source>
        <dbReference type="ARBA" id="ARBA00022833"/>
    </source>
</evidence>
<dbReference type="Pfam" id="PF12826">
    <property type="entry name" value="HHH_2"/>
    <property type="match status" value="1"/>
</dbReference>
<dbReference type="CDD" id="cd17748">
    <property type="entry name" value="BRCT_DNA_ligase_like"/>
    <property type="match status" value="1"/>
</dbReference>
<dbReference type="Pfam" id="PF03120">
    <property type="entry name" value="OB_DNA_ligase"/>
    <property type="match status" value="1"/>
</dbReference>
<dbReference type="SMART" id="SM00278">
    <property type="entry name" value="HhH1"/>
    <property type="match status" value="4"/>
</dbReference>
<dbReference type="GO" id="GO:0003911">
    <property type="term" value="F:DNA ligase (NAD+) activity"/>
    <property type="evidence" value="ECO:0007669"/>
    <property type="project" value="UniProtKB-EC"/>
</dbReference>
<keyword evidence="11" id="KW-0464">Manganese</keyword>
<evidence type="ECO:0000256" key="3">
    <source>
        <dbReference type="ARBA" id="ARBA00022705"/>
    </source>
</evidence>
<dbReference type="HAMAP" id="MF_01588">
    <property type="entry name" value="DNA_ligase_A"/>
    <property type="match status" value="1"/>
</dbReference>
<dbReference type="InterPro" id="IPR010994">
    <property type="entry name" value="RuvA_2-like"/>
</dbReference>
<dbReference type="InterPro" id="IPR012340">
    <property type="entry name" value="NA-bd_OB-fold"/>
</dbReference>
<dbReference type="EMBL" id="CP116221">
    <property type="protein sequence ID" value="WCO00524.1"/>
    <property type="molecule type" value="Genomic_DNA"/>
</dbReference>
<proteinExistence type="inferred from homology"/>
<dbReference type="InterPro" id="IPR036420">
    <property type="entry name" value="BRCT_dom_sf"/>
</dbReference>
<feature type="binding site" evidence="11">
    <location>
        <position position="169"/>
    </location>
    <ligand>
        <name>NAD(+)</name>
        <dbReference type="ChEBI" id="CHEBI:57540"/>
    </ligand>
</feature>
<feature type="domain" description="BRCT" evidence="12">
    <location>
        <begin position="586"/>
        <end position="664"/>
    </location>
</feature>
<comment type="cofactor">
    <cofactor evidence="11">
        <name>Mg(2+)</name>
        <dbReference type="ChEBI" id="CHEBI:18420"/>
    </cofactor>
    <cofactor evidence="11">
        <name>Mn(2+)</name>
        <dbReference type="ChEBI" id="CHEBI:29035"/>
    </cofactor>
</comment>
<feature type="binding site" evidence="11">
    <location>
        <begin position="80"/>
        <end position="81"/>
    </location>
    <ligand>
        <name>NAD(+)</name>
        <dbReference type="ChEBI" id="CHEBI:57540"/>
    </ligand>
</feature>
<feature type="binding site" evidence="11">
    <location>
        <position position="420"/>
    </location>
    <ligand>
        <name>Zn(2+)</name>
        <dbReference type="ChEBI" id="CHEBI:29105"/>
    </ligand>
</feature>
<organism evidence="13 14">
    <name type="scientific">Psychroserpens ponticola</name>
    <dbReference type="NCBI Taxonomy" id="2932268"/>
    <lineage>
        <taxon>Bacteria</taxon>
        <taxon>Pseudomonadati</taxon>
        <taxon>Bacteroidota</taxon>
        <taxon>Flavobacteriia</taxon>
        <taxon>Flavobacteriales</taxon>
        <taxon>Flavobacteriaceae</taxon>
        <taxon>Psychroserpens</taxon>
    </lineage>
</organism>
<feature type="binding site" evidence="11">
    <location>
        <position position="405"/>
    </location>
    <ligand>
        <name>Zn(2+)</name>
        <dbReference type="ChEBI" id="CHEBI:29105"/>
    </ligand>
</feature>
<feature type="binding site" evidence="11">
    <location>
        <position position="308"/>
    </location>
    <ligand>
        <name>NAD(+)</name>
        <dbReference type="ChEBI" id="CHEBI:57540"/>
    </ligand>
</feature>
<protein>
    <recommendedName>
        <fullName evidence="11">DNA ligase</fullName>
        <ecNumber evidence="11">6.5.1.2</ecNumber>
    </recommendedName>
    <alternativeName>
        <fullName evidence="11">Polydeoxyribonucleotide synthase [NAD(+)]</fullName>
    </alternativeName>
</protein>
<dbReference type="PANTHER" id="PTHR23389">
    <property type="entry name" value="CHROMOSOME TRANSMISSION FIDELITY FACTOR 18"/>
    <property type="match status" value="1"/>
</dbReference>